<keyword evidence="2" id="KW-1185">Reference proteome</keyword>
<sequence length="434" mass="49329">MNLDKFMAYYDTTNVFRATAQVNAVQIYHLRDATPNYLTSVCATVRNIVTEKPKGNILVFNTAAKEIEEICVTLRDLIPGLRVLPMYSALPKHLSASNASLTIPGIVYVVDTGLQKQAGYNSRVAYDQVCPLSSPPGSHTTELTQVVLRLKSMGFDNLHDFDWVDPPHMEDYLRAIRQLNNMRYIDQGGKITANGKRAAKLPVHCVWYNAFFAGFKHNCLDQITTIAALLSTQDDILMRPHVVRYAADVKRSSFGHPASDHIARLNAMAFYVKARLQLGGNLAGWCNKYMINQRVAEQVLKTQTELLSHVKTNLLDGRDIPTLDDDHEEFDARIRKSLLAGFFFNVGIHHNKDGYKTVHDNHQVALDPDDCKVSMEWELVIYHRMHYAGIQYPQICTAVEREWLVDLPYFHDSQLPESRQAMPYSLTRAERFSQ</sequence>
<comment type="caution">
    <text evidence="1">The sequence shown here is derived from an EMBL/GenBank/DDBJ whole genome shotgun (WGS) entry which is preliminary data.</text>
</comment>
<gene>
    <name evidence="1" type="ORF">NCS57_00284600</name>
</gene>
<dbReference type="EMBL" id="CM046504">
    <property type="protein sequence ID" value="KAI8680049.1"/>
    <property type="molecule type" value="Genomic_DNA"/>
</dbReference>
<organism evidence="1 2">
    <name type="scientific">Fusarium keratoplasticum</name>
    <dbReference type="NCBI Taxonomy" id="1328300"/>
    <lineage>
        <taxon>Eukaryota</taxon>
        <taxon>Fungi</taxon>
        <taxon>Dikarya</taxon>
        <taxon>Ascomycota</taxon>
        <taxon>Pezizomycotina</taxon>
        <taxon>Sordariomycetes</taxon>
        <taxon>Hypocreomycetidae</taxon>
        <taxon>Hypocreales</taxon>
        <taxon>Nectriaceae</taxon>
        <taxon>Fusarium</taxon>
        <taxon>Fusarium solani species complex</taxon>
    </lineage>
</organism>
<keyword evidence="1" id="KW-0547">Nucleotide-binding</keyword>
<keyword evidence="1" id="KW-0378">Hydrolase</keyword>
<accession>A0ACC0RA73</accession>
<reference evidence="1" key="1">
    <citation type="submission" date="2022-06" db="EMBL/GenBank/DDBJ databases">
        <title>Fusarium solani species complex genomes reveal bases of compartmentalisation and animal pathogenesis.</title>
        <authorList>
            <person name="Tsai I.J."/>
        </authorList>
    </citation>
    <scope>NUCLEOTIDE SEQUENCE</scope>
    <source>
        <strain evidence="1">Fu6.1</strain>
    </source>
</reference>
<keyword evidence="1" id="KW-0067">ATP-binding</keyword>
<evidence type="ECO:0000313" key="1">
    <source>
        <dbReference type="EMBL" id="KAI8680049.1"/>
    </source>
</evidence>
<proteinExistence type="predicted"/>
<keyword evidence="1" id="KW-0347">Helicase</keyword>
<evidence type="ECO:0000313" key="2">
    <source>
        <dbReference type="Proteomes" id="UP001065298"/>
    </source>
</evidence>
<name>A0ACC0RA73_9HYPO</name>
<protein>
    <submittedName>
        <fullName evidence="1">Helicase ATP-binding domain-containing protein</fullName>
    </submittedName>
</protein>
<dbReference type="Proteomes" id="UP001065298">
    <property type="component" value="Chromosome 2"/>
</dbReference>